<keyword evidence="4 8" id="KW-0547">Nucleotide-binding</keyword>
<feature type="domain" description="NAD/GMP synthase" evidence="11">
    <location>
        <begin position="29"/>
        <end position="273"/>
    </location>
</feature>
<feature type="binding site" evidence="8">
    <location>
        <position position="173"/>
    </location>
    <ligand>
        <name>Mg(2+)</name>
        <dbReference type="ChEBI" id="CHEBI:18420"/>
    </ligand>
</feature>
<dbReference type="PATRIC" id="fig|1212489.4.peg.203"/>
<feature type="binding site" evidence="8">
    <location>
        <position position="219"/>
    </location>
    <ligand>
        <name>ATP</name>
        <dbReference type="ChEBI" id="CHEBI:30616"/>
    </ligand>
</feature>
<accession>A0A0W0TE29</accession>
<protein>
    <recommendedName>
        <fullName evidence="8 10">NH(3)-dependent NAD(+) synthetase</fullName>
        <ecNumber evidence="8 10">6.3.1.5</ecNumber>
    </recommendedName>
</protein>
<feature type="binding site" description="in other chain" evidence="8">
    <location>
        <position position="181"/>
    </location>
    <ligand>
        <name>deamido-NAD(+)</name>
        <dbReference type="ChEBI" id="CHEBI:58437"/>
        <note>ligand shared between two neighboring subunits</note>
    </ligand>
</feature>
<evidence type="ECO:0000256" key="2">
    <source>
        <dbReference type="ARBA" id="ARBA00022598"/>
    </source>
</evidence>
<evidence type="ECO:0000313" key="12">
    <source>
        <dbReference type="EMBL" id="KTC93849.1"/>
    </source>
</evidence>
<dbReference type="GO" id="GO:0009435">
    <property type="term" value="P:NAD+ biosynthetic process"/>
    <property type="evidence" value="ECO:0007669"/>
    <property type="project" value="UniProtKB-UniRule"/>
</dbReference>
<dbReference type="NCBIfam" id="NF001979">
    <property type="entry name" value="PRK00768.1"/>
    <property type="match status" value="1"/>
</dbReference>
<organism evidence="12 13">
    <name type="scientific">Legionella drozanskii LLAP-1</name>
    <dbReference type="NCBI Taxonomy" id="1212489"/>
    <lineage>
        <taxon>Bacteria</taxon>
        <taxon>Pseudomonadati</taxon>
        <taxon>Pseudomonadota</taxon>
        <taxon>Gammaproteobacteria</taxon>
        <taxon>Legionellales</taxon>
        <taxon>Legionellaceae</taxon>
        <taxon>Legionella</taxon>
    </lineage>
</organism>
<evidence type="ECO:0000259" key="11">
    <source>
        <dbReference type="Pfam" id="PF02540"/>
    </source>
</evidence>
<dbReference type="GO" id="GO:0005737">
    <property type="term" value="C:cytoplasm"/>
    <property type="evidence" value="ECO:0007669"/>
    <property type="project" value="InterPro"/>
</dbReference>
<dbReference type="GO" id="GO:0004359">
    <property type="term" value="F:glutaminase activity"/>
    <property type="evidence" value="ECO:0007669"/>
    <property type="project" value="InterPro"/>
</dbReference>
<dbReference type="AlphaFoldDB" id="A0A0W0TE29"/>
<dbReference type="PANTHER" id="PTHR23090">
    <property type="entry name" value="NH 3 /GLUTAMINE-DEPENDENT NAD + SYNTHETASE"/>
    <property type="match status" value="1"/>
</dbReference>
<sequence>MSDDSNQSKQAKIIKELNVSLTFNVTQEIARRVKFLKNYLKKSKKNTYILGLSGGIDSTVTGTLAQIAVKELCDEGYSCQFIGIRLPYGIQKDEADAKMAVDSIKPDVNLTFNIKPICDASLAALELGKTRFENEFHKDFILGNIKARERMIIQYAQAGISNGLVLGTDHASEALMGFFTKFGDGACDLAPLTGLNKRRIRKIASQLKIPERLINKCPTADLESLAPLRPDEDSYGLTYDQIDDFLEGKILEEEIYQLIFNAYNSTSHKRRLPAIPQENGPFN</sequence>
<dbReference type="HAMAP" id="MF_00193">
    <property type="entry name" value="NadE_ammonia_dep"/>
    <property type="match status" value="1"/>
</dbReference>
<keyword evidence="7 8" id="KW-0520">NAD</keyword>
<dbReference type="CDD" id="cd00553">
    <property type="entry name" value="NAD_synthase"/>
    <property type="match status" value="1"/>
</dbReference>
<gene>
    <name evidence="12" type="primary">nadE_1</name>
    <name evidence="8" type="synonym">nadE</name>
    <name evidence="12" type="ORF">Ldro_0199</name>
</gene>
<dbReference type="GO" id="GO:0005524">
    <property type="term" value="F:ATP binding"/>
    <property type="evidence" value="ECO:0007669"/>
    <property type="project" value="UniProtKB-UniRule"/>
</dbReference>
<dbReference type="Gene3D" id="3.40.50.620">
    <property type="entry name" value="HUPs"/>
    <property type="match status" value="1"/>
</dbReference>
<feature type="binding site" evidence="8">
    <location>
        <position position="197"/>
    </location>
    <ligand>
        <name>ATP</name>
        <dbReference type="ChEBI" id="CHEBI:30616"/>
    </ligand>
</feature>
<feature type="binding site" evidence="8">
    <location>
        <position position="57"/>
    </location>
    <ligand>
        <name>Mg(2+)</name>
        <dbReference type="ChEBI" id="CHEBI:18420"/>
    </ligand>
</feature>
<reference evidence="12 13" key="1">
    <citation type="submission" date="2015-11" db="EMBL/GenBank/DDBJ databases">
        <title>Genomic analysis of 38 Legionella species identifies large and diverse effector repertoires.</title>
        <authorList>
            <person name="Burstein D."/>
            <person name="Amaro F."/>
            <person name="Zusman T."/>
            <person name="Lifshitz Z."/>
            <person name="Cohen O."/>
            <person name="Gilbert J.A."/>
            <person name="Pupko T."/>
            <person name="Shuman H.A."/>
            <person name="Segal G."/>
        </authorList>
    </citation>
    <scope>NUCLEOTIDE SEQUENCE [LARGE SCALE GENOMIC DNA]</scope>
    <source>
        <strain evidence="12 13">ATCC 700990</strain>
    </source>
</reference>
<dbReference type="UniPathway" id="UPA00253">
    <property type="reaction ID" value="UER00333"/>
</dbReference>
<dbReference type="InterPro" id="IPR022310">
    <property type="entry name" value="NAD/GMP_synthase"/>
</dbReference>
<comment type="catalytic activity">
    <reaction evidence="8 10">
        <text>deamido-NAD(+) + NH4(+) + ATP = AMP + diphosphate + NAD(+) + H(+)</text>
        <dbReference type="Rhea" id="RHEA:21188"/>
        <dbReference type="ChEBI" id="CHEBI:15378"/>
        <dbReference type="ChEBI" id="CHEBI:28938"/>
        <dbReference type="ChEBI" id="CHEBI:30616"/>
        <dbReference type="ChEBI" id="CHEBI:33019"/>
        <dbReference type="ChEBI" id="CHEBI:57540"/>
        <dbReference type="ChEBI" id="CHEBI:58437"/>
        <dbReference type="ChEBI" id="CHEBI:456215"/>
        <dbReference type="EC" id="6.3.1.5"/>
    </reaction>
</comment>
<dbReference type="InterPro" id="IPR003694">
    <property type="entry name" value="NAD_synthase"/>
</dbReference>
<keyword evidence="6 8" id="KW-0460">Magnesium</keyword>
<comment type="similarity">
    <text evidence="1 8 9">Belongs to the NAD synthetase family.</text>
</comment>
<dbReference type="InterPro" id="IPR014729">
    <property type="entry name" value="Rossmann-like_a/b/a_fold"/>
</dbReference>
<dbReference type="PANTHER" id="PTHR23090:SF7">
    <property type="entry name" value="NH(3)-DEPENDENT NAD(+) SYNTHETASE"/>
    <property type="match status" value="1"/>
</dbReference>
<keyword evidence="5 8" id="KW-0067">ATP-binding</keyword>
<dbReference type="OrthoDB" id="3266517at2"/>
<evidence type="ECO:0000256" key="6">
    <source>
        <dbReference type="ARBA" id="ARBA00022842"/>
    </source>
</evidence>
<keyword evidence="2 8" id="KW-0436">Ligase</keyword>
<evidence type="ECO:0000256" key="3">
    <source>
        <dbReference type="ARBA" id="ARBA00022723"/>
    </source>
</evidence>
<dbReference type="GO" id="GO:0046872">
    <property type="term" value="F:metal ion binding"/>
    <property type="evidence" value="ECO:0007669"/>
    <property type="project" value="UniProtKB-KW"/>
</dbReference>
<evidence type="ECO:0000256" key="1">
    <source>
        <dbReference type="ARBA" id="ARBA00005859"/>
    </source>
</evidence>
<dbReference type="STRING" id="1212489.Ldro_0199"/>
<evidence type="ECO:0000256" key="4">
    <source>
        <dbReference type="ARBA" id="ARBA00022741"/>
    </source>
</evidence>
<feature type="binding site" description="in other chain" evidence="8">
    <location>
        <position position="148"/>
    </location>
    <ligand>
        <name>deamido-NAD(+)</name>
        <dbReference type="ChEBI" id="CHEBI:58437"/>
        <note>ligand shared between two neighboring subunits</note>
    </ligand>
</feature>
<evidence type="ECO:0000256" key="10">
    <source>
        <dbReference type="RuleBase" id="RU003812"/>
    </source>
</evidence>
<proteinExistence type="inferred from homology"/>
<comment type="subunit">
    <text evidence="8">Homodimer.</text>
</comment>
<feature type="binding site" evidence="8">
    <location>
        <position position="188"/>
    </location>
    <ligand>
        <name>deamido-NAD(+)</name>
        <dbReference type="ChEBI" id="CHEBI:58437"/>
        <note>ligand shared between two neighboring subunits</note>
    </ligand>
</feature>
<feature type="binding site" evidence="8">
    <location>
        <position position="168"/>
    </location>
    <ligand>
        <name>ATP</name>
        <dbReference type="ChEBI" id="CHEBI:30616"/>
    </ligand>
</feature>
<name>A0A0W0TE29_9GAMM</name>
<dbReference type="SUPFAM" id="SSF52402">
    <property type="entry name" value="Adenine nucleotide alpha hydrolases-like"/>
    <property type="match status" value="1"/>
</dbReference>
<dbReference type="EMBL" id="LNXY01000001">
    <property type="protein sequence ID" value="KTC93849.1"/>
    <property type="molecule type" value="Genomic_DNA"/>
</dbReference>
<feature type="binding site" evidence="8">
    <location>
        <begin position="51"/>
        <end position="58"/>
    </location>
    <ligand>
        <name>ATP</name>
        <dbReference type="ChEBI" id="CHEBI:30616"/>
    </ligand>
</feature>
<dbReference type="NCBIfam" id="TIGR00552">
    <property type="entry name" value="nadE"/>
    <property type="match status" value="1"/>
</dbReference>
<dbReference type="InterPro" id="IPR022926">
    <property type="entry name" value="NH(3)-dep_NAD(+)_synth"/>
</dbReference>
<evidence type="ECO:0000256" key="9">
    <source>
        <dbReference type="RuleBase" id="RU003811"/>
    </source>
</evidence>
<comment type="function">
    <text evidence="8">Catalyzes the ATP-dependent amidation of deamido-NAD to form NAD. Uses ammonia as a nitrogen source.</text>
</comment>
<evidence type="ECO:0000256" key="8">
    <source>
        <dbReference type="HAMAP-Rule" id="MF_00193"/>
    </source>
</evidence>
<evidence type="ECO:0000256" key="5">
    <source>
        <dbReference type="ARBA" id="ARBA00022840"/>
    </source>
</evidence>
<keyword evidence="13" id="KW-1185">Reference proteome</keyword>
<feature type="binding site" description="in other chain" evidence="8">
    <location>
        <begin position="268"/>
        <end position="269"/>
    </location>
    <ligand>
        <name>deamido-NAD(+)</name>
        <dbReference type="ChEBI" id="CHEBI:58437"/>
        <note>ligand shared between two neighboring subunits</note>
    </ligand>
</feature>
<comment type="caution">
    <text evidence="12">The sequence shown here is derived from an EMBL/GenBank/DDBJ whole genome shotgun (WGS) entry which is preliminary data.</text>
</comment>
<evidence type="ECO:0000313" key="13">
    <source>
        <dbReference type="Proteomes" id="UP000054736"/>
    </source>
</evidence>
<dbReference type="Pfam" id="PF02540">
    <property type="entry name" value="NAD_synthase"/>
    <property type="match status" value="1"/>
</dbReference>
<keyword evidence="3 8" id="KW-0479">Metal-binding</keyword>
<comment type="pathway">
    <text evidence="8">Cofactor biosynthesis; NAD(+) biosynthesis; NAD(+) from deamido-NAD(+) (ammonia route): step 1/1.</text>
</comment>
<evidence type="ECO:0000256" key="7">
    <source>
        <dbReference type="ARBA" id="ARBA00023027"/>
    </source>
</evidence>
<dbReference type="Proteomes" id="UP000054736">
    <property type="component" value="Unassembled WGS sequence"/>
</dbReference>
<dbReference type="RefSeq" id="WP_058494551.1">
    <property type="nucleotide sequence ID" value="NZ_CAAAIU010000006.1"/>
</dbReference>
<dbReference type="GO" id="GO:0003952">
    <property type="term" value="F:NAD+ synthase (glutamine-hydrolyzing) activity"/>
    <property type="evidence" value="ECO:0007669"/>
    <property type="project" value="InterPro"/>
</dbReference>
<dbReference type="EC" id="6.3.1.5" evidence="8 10"/>
<dbReference type="GO" id="GO:0008795">
    <property type="term" value="F:NAD+ synthase activity"/>
    <property type="evidence" value="ECO:0007669"/>
    <property type="project" value="UniProtKB-UniRule"/>
</dbReference>